<gene>
    <name evidence="1" type="ORF">F8M41_014598</name>
</gene>
<name>A0A8H4B5L4_GIGMA</name>
<dbReference type="Proteomes" id="UP000439903">
    <property type="component" value="Unassembled WGS sequence"/>
</dbReference>
<keyword evidence="2" id="KW-1185">Reference proteome</keyword>
<dbReference type="OrthoDB" id="2428684at2759"/>
<comment type="caution">
    <text evidence="1">The sequence shown here is derived from an EMBL/GenBank/DDBJ whole genome shotgun (WGS) entry which is preliminary data.</text>
</comment>
<organism evidence="1 2">
    <name type="scientific">Gigaspora margarita</name>
    <dbReference type="NCBI Taxonomy" id="4874"/>
    <lineage>
        <taxon>Eukaryota</taxon>
        <taxon>Fungi</taxon>
        <taxon>Fungi incertae sedis</taxon>
        <taxon>Mucoromycota</taxon>
        <taxon>Glomeromycotina</taxon>
        <taxon>Glomeromycetes</taxon>
        <taxon>Diversisporales</taxon>
        <taxon>Gigasporaceae</taxon>
        <taxon>Gigaspora</taxon>
    </lineage>
</organism>
<protein>
    <submittedName>
        <fullName evidence="1">Kelch-like protein 17</fullName>
    </submittedName>
</protein>
<dbReference type="AlphaFoldDB" id="A0A8H4B5L4"/>
<reference evidence="1 2" key="1">
    <citation type="journal article" date="2019" name="Environ. Microbiol.">
        <title>At the nexus of three kingdoms: the genome of the mycorrhizal fungus Gigaspora margarita provides insights into plant, endobacterial and fungal interactions.</title>
        <authorList>
            <person name="Venice F."/>
            <person name="Ghignone S."/>
            <person name="Salvioli di Fossalunga A."/>
            <person name="Amselem J."/>
            <person name="Novero M."/>
            <person name="Xianan X."/>
            <person name="Sedzielewska Toro K."/>
            <person name="Morin E."/>
            <person name="Lipzen A."/>
            <person name="Grigoriev I.V."/>
            <person name="Henrissat B."/>
            <person name="Martin F.M."/>
            <person name="Bonfante P."/>
        </authorList>
    </citation>
    <scope>NUCLEOTIDE SEQUENCE [LARGE SCALE GENOMIC DNA]</scope>
    <source>
        <strain evidence="1 2">BEG34</strain>
    </source>
</reference>
<dbReference type="EMBL" id="WTPW01000004">
    <property type="protein sequence ID" value="KAF0562007.1"/>
    <property type="molecule type" value="Genomic_DNA"/>
</dbReference>
<sequence length="147" mass="16853">MKVKGTDEILGGYNPVGWDYPDNPDDPNTRGSIKTIFRQLRASFGFNKNCNDSFTFSLRNGTIQNSILSRVKEPELAIYCESYCGPIFGSGPYYLVMINNFNQDKGCFCRKSPAYENSIRNESTYDEYGMSHFSVEEYEIFQINKKP</sequence>
<evidence type="ECO:0000313" key="2">
    <source>
        <dbReference type="Proteomes" id="UP000439903"/>
    </source>
</evidence>
<accession>A0A8H4B5L4</accession>
<evidence type="ECO:0000313" key="1">
    <source>
        <dbReference type="EMBL" id="KAF0562007.1"/>
    </source>
</evidence>
<proteinExistence type="predicted"/>